<evidence type="ECO:0000256" key="1">
    <source>
        <dbReference type="ARBA" id="ARBA00005446"/>
    </source>
</evidence>
<organism evidence="7">
    <name type="scientific">Rhizophagus irregularis (strain DAOM 181602 / DAOM 197198 / MUCL 43194)</name>
    <name type="common">Arbuscular mycorrhizal fungus</name>
    <name type="synonym">Glomus intraradices</name>
    <dbReference type="NCBI Taxonomy" id="747089"/>
    <lineage>
        <taxon>Eukaryota</taxon>
        <taxon>Fungi</taxon>
        <taxon>Fungi incertae sedis</taxon>
        <taxon>Mucoromycota</taxon>
        <taxon>Glomeromycotina</taxon>
        <taxon>Glomeromycetes</taxon>
        <taxon>Glomerales</taxon>
        <taxon>Glomeraceae</taxon>
        <taxon>Rhizophagus</taxon>
    </lineage>
</organism>
<dbReference type="PANTHER" id="PTHR13710:SF105">
    <property type="entry name" value="ATP-DEPENDENT DNA HELICASE Q1"/>
    <property type="match status" value="1"/>
</dbReference>
<dbReference type="PROSITE" id="PS51192">
    <property type="entry name" value="HELICASE_ATP_BIND_1"/>
    <property type="match status" value="1"/>
</dbReference>
<dbReference type="GO" id="GO:0005694">
    <property type="term" value="C:chromosome"/>
    <property type="evidence" value="ECO:0007669"/>
    <property type="project" value="TreeGrafter"/>
</dbReference>
<evidence type="ECO:0000256" key="5">
    <source>
        <dbReference type="ARBA" id="ARBA00034808"/>
    </source>
</evidence>
<dbReference type="PANTHER" id="PTHR13710">
    <property type="entry name" value="DNA HELICASE RECQ FAMILY MEMBER"/>
    <property type="match status" value="1"/>
</dbReference>
<dbReference type="GO" id="GO:0005737">
    <property type="term" value="C:cytoplasm"/>
    <property type="evidence" value="ECO:0007669"/>
    <property type="project" value="TreeGrafter"/>
</dbReference>
<dbReference type="InterPro" id="IPR014001">
    <property type="entry name" value="Helicase_ATP-bd"/>
</dbReference>
<comment type="similarity">
    <text evidence="1">Belongs to the helicase family. RecQ subfamily.</text>
</comment>
<evidence type="ECO:0000313" key="7">
    <source>
        <dbReference type="EMBL" id="ERZ97862.1"/>
    </source>
</evidence>
<dbReference type="EC" id="5.6.2.4" evidence="5"/>
<evidence type="ECO:0000256" key="4">
    <source>
        <dbReference type="ARBA" id="ARBA00034617"/>
    </source>
</evidence>
<dbReference type="InterPro" id="IPR011545">
    <property type="entry name" value="DEAD/DEAH_box_helicase_dom"/>
</dbReference>
<accession>U9SUZ5</accession>
<dbReference type="SUPFAM" id="SSF52540">
    <property type="entry name" value="P-loop containing nucleoside triphosphate hydrolases"/>
    <property type="match status" value="1"/>
</dbReference>
<gene>
    <name evidence="7" type="ORF">GLOINDRAFT_11134</name>
</gene>
<dbReference type="GO" id="GO:0005524">
    <property type="term" value="F:ATP binding"/>
    <property type="evidence" value="ECO:0007669"/>
    <property type="project" value="InterPro"/>
</dbReference>
<dbReference type="GO" id="GO:0003677">
    <property type="term" value="F:DNA binding"/>
    <property type="evidence" value="ECO:0007669"/>
    <property type="project" value="UniProtKB-KW"/>
</dbReference>
<evidence type="ECO:0000256" key="3">
    <source>
        <dbReference type="ARBA" id="ARBA00023235"/>
    </source>
</evidence>
<evidence type="ECO:0000256" key="2">
    <source>
        <dbReference type="ARBA" id="ARBA00023125"/>
    </source>
</evidence>
<dbReference type="AlphaFoldDB" id="U9SUZ5"/>
<sequence>MKYSQVVAGATLAGGVYRNSFQTALATIGVTNQCCKKSYFNCQACMYKSIIDSAKSSCEAILYELLDHLESAHLPSQEKVLPIGFDFSWSHLLKKQHSRWHSFEQHIMRYFNSCIFSAGLKNKLNQDDTPTEDNLELQLQSPTLKNYTQTNIENFRNVIITIFCVPFGQGLVTTLRTSHNEIFNRKILKYLDKRIDYWASYNTRHALAVLGQNDELDVMMAKVYTAATNKDFSYPDMCNILNFVKERSQKVSINHNTIQQRNEARKEKFANDRKELSGFNFDKPLFGELLRDFDVIVKYVALWERIVNDKYIPKRLQPELPAYLSGKDMFVFLKTGGGKTLCYALSAICFEGLTIVFSSLKALMDDQKIRMNFQELINAGIPCATLYANLLQIAYRLMKILFITPEKLASNNGFCRISEAWGRLGILKQCWELAPIILLTATCTRSEVNEICANLTIEENNFALIRGSTSHRSEIIFNVRERKEIRDQYENLADIIVDYFHSGL</sequence>
<dbReference type="GO" id="GO:0009378">
    <property type="term" value="F:four-way junction helicase activity"/>
    <property type="evidence" value="ECO:0007669"/>
    <property type="project" value="TreeGrafter"/>
</dbReference>
<dbReference type="HOGENOM" id="CLU_540946_0_0_1"/>
<keyword evidence="3" id="KW-0413">Isomerase</keyword>
<protein>
    <recommendedName>
        <fullName evidence="5">DNA 3'-5' helicase</fullName>
        <ecNumber evidence="5">5.6.2.4</ecNumber>
    </recommendedName>
</protein>
<name>U9SUZ5_RHIID</name>
<evidence type="ECO:0000259" key="6">
    <source>
        <dbReference type="PROSITE" id="PS51192"/>
    </source>
</evidence>
<reference evidence="7" key="1">
    <citation type="submission" date="2013-07" db="EMBL/GenBank/DDBJ databases">
        <title>The genome of an arbuscular mycorrhizal fungus provides insights into the evolution of the oldest plant symbiosis.</title>
        <authorList>
            <consortium name="DOE Joint Genome Institute"/>
            <person name="Tisserant E."/>
            <person name="Malbreil M."/>
            <person name="Kuo A."/>
            <person name="Kohler A."/>
            <person name="Symeonidi A."/>
            <person name="Balestrini R."/>
            <person name="Charron P."/>
            <person name="Duensing N."/>
            <person name="Frei-dit-Frey N."/>
            <person name="Gianinazzi-Pearson V."/>
            <person name="Gilbert B."/>
            <person name="Handa Y."/>
            <person name="Hijri M."/>
            <person name="Kaul R."/>
            <person name="Kawaguchi M."/>
            <person name="Krajinski F."/>
            <person name="Lammers P."/>
            <person name="Lapierre D."/>
            <person name="Masclaux F.G."/>
            <person name="Murat C."/>
            <person name="Morin E."/>
            <person name="Ndikumana S."/>
            <person name="Pagni M."/>
            <person name="Petitpierre D."/>
            <person name="Requena N."/>
            <person name="Rosikiewicz P."/>
            <person name="Riley R."/>
            <person name="Saito K."/>
            <person name="San Clemente H."/>
            <person name="Shapiro H."/>
            <person name="van Tuinen D."/>
            <person name="Becard G."/>
            <person name="Bonfante P."/>
            <person name="Paszkowski U."/>
            <person name="Shachar-Hill Y."/>
            <person name="Young J.P."/>
            <person name="Sanders I.R."/>
            <person name="Henrissat B."/>
            <person name="Rensing S.A."/>
            <person name="Grigoriev I.V."/>
            <person name="Corradi N."/>
            <person name="Roux C."/>
            <person name="Martin F."/>
        </authorList>
    </citation>
    <scope>NUCLEOTIDE SEQUENCE</scope>
    <source>
        <strain evidence="7">DAOM 197198</strain>
    </source>
</reference>
<dbReference type="InterPro" id="IPR027417">
    <property type="entry name" value="P-loop_NTPase"/>
</dbReference>
<dbReference type="GO" id="GO:0043138">
    <property type="term" value="F:3'-5' DNA helicase activity"/>
    <property type="evidence" value="ECO:0007669"/>
    <property type="project" value="UniProtKB-EC"/>
</dbReference>
<dbReference type="EMBL" id="KI299248">
    <property type="protein sequence ID" value="ERZ97862.1"/>
    <property type="molecule type" value="Genomic_DNA"/>
</dbReference>
<feature type="domain" description="Helicase ATP-binding" evidence="6">
    <location>
        <begin position="320"/>
        <end position="461"/>
    </location>
</feature>
<comment type="catalytic activity">
    <reaction evidence="4">
        <text>Couples ATP hydrolysis with the unwinding of duplex DNA by translocating in the 3'-5' direction.</text>
        <dbReference type="EC" id="5.6.2.4"/>
    </reaction>
</comment>
<proteinExistence type="inferred from homology"/>
<dbReference type="Pfam" id="PF00270">
    <property type="entry name" value="DEAD"/>
    <property type="match status" value="1"/>
</dbReference>
<dbReference type="Gene3D" id="3.40.50.300">
    <property type="entry name" value="P-loop containing nucleotide triphosphate hydrolases"/>
    <property type="match status" value="1"/>
</dbReference>
<dbReference type="eggNOG" id="KOG0351">
    <property type="taxonomic scope" value="Eukaryota"/>
</dbReference>
<dbReference type="GO" id="GO:0000724">
    <property type="term" value="P:double-strand break repair via homologous recombination"/>
    <property type="evidence" value="ECO:0007669"/>
    <property type="project" value="TreeGrafter"/>
</dbReference>
<keyword evidence="2" id="KW-0238">DNA-binding</keyword>